<dbReference type="EC" id="2.7.7.65" evidence="2"/>
<evidence type="ECO:0000259" key="10">
    <source>
        <dbReference type="PROSITE" id="PS50887"/>
    </source>
</evidence>
<dbReference type="KEGG" id="acob:P0Y56_04075"/>
<name>A0AAJ5X818_9SPHN</name>
<dbReference type="SUPFAM" id="SSF55073">
    <property type="entry name" value="Nucleotide cyclase"/>
    <property type="match status" value="1"/>
</dbReference>
<dbReference type="InterPro" id="IPR050469">
    <property type="entry name" value="Diguanylate_Cyclase"/>
</dbReference>
<dbReference type="Gene3D" id="2.10.70.100">
    <property type="match status" value="1"/>
</dbReference>
<keyword evidence="4 8" id="KW-0812">Transmembrane</keyword>
<dbReference type="InterPro" id="IPR000700">
    <property type="entry name" value="PAS-assoc_C"/>
</dbReference>
<feature type="transmembrane region" description="Helical" evidence="8">
    <location>
        <begin position="82"/>
        <end position="103"/>
    </location>
</feature>
<organism evidence="11 12">
    <name type="scientific">Candidatus Andeanibacterium colombiense</name>
    <dbReference type="NCBI Taxonomy" id="3121345"/>
    <lineage>
        <taxon>Bacteria</taxon>
        <taxon>Pseudomonadati</taxon>
        <taxon>Pseudomonadota</taxon>
        <taxon>Alphaproteobacteria</taxon>
        <taxon>Sphingomonadales</taxon>
        <taxon>Sphingomonadaceae</taxon>
        <taxon>Candidatus Andeanibacterium</taxon>
    </lineage>
</organism>
<dbReference type="SMART" id="SM00267">
    <property type="entry name" value="GGDEF"/>
    <property type="match status" value="1"/>
</dbReference>
<protein>
    <recommendedName>
        <fullName evidence="2">diguanylate cyclase</fullName>
        <ecNumber evidence="2">2.7.7.65</ecNumber>
    </recommendedName>
</protein>
<evidence type="ECO:0000313" key="12">
    <source>
        <dbReference type="Proteomes" id="UP001218362"/>
    </source>
</evidence>
<dbReference type="Gene3D" id="3.30.70.270">
    <property type="match status" value="1"/>
</dbReference>
<dbReference type="PANTHER" id="PTHR45138">
    <property type="entry name" value="REGULATORY COMPONENTS OF SENSORY TRANSDUCTION SYSTEM"/>
    <property type="match status" value="1"/>
</dbReference>
<sequence>MRLPKRKGFAAVVALVWAASAMASFALRDAMGGVLLLWFPSAIAASALFLARKGERFPVLLALALGNLLINAWFQLSPLRSAGYVVANLSEPLIVVTVARWVVGRRGIKTLRLRDMVMMFLGVVAGSLASALISLPFRPHQNTVQFVWWVLATMLGTTVGAPILLYLNDWVQKLRRGDASVTTVPKLFFVSLAVLFALSLATLDTRQVPAVSLVLMVLVFIVTRYGQIGASCGVVVFGLAGTLHSVGQASPAAYLSHMPPFEAGIVLQLFMLGMVATSLPLAALLVQNDRLALRLKARNARMRENLLLLNMAEEVARIGRWRYDPRSGEQDWSRQMFLINGLDPTLGRDPGDIKAMLPDGGDELFGQLAHHSSDKAPYSFEYRIRPPHGDERILKMYATNNFSEDGDLSQMFGVVMDVTEHHQRQEALDKERTRAMRLAAEAQYLAHTDPLTGLANRRRTITQLEKNVRRSQQDGRGMAVISFDIDHFKRVNDTRGHQIGDDVLMRIADIARAQARASDLIGRMGGEEFVWLLPGAGADEAKAAAERLRHAIEQESSEGGLPGVTASIGYALWRGSDDAAQLLARVDKALYRAKEAGRNKVREAA</sequence>
<dbReference type="SUPFAM" id="SSF55785">
    <property type="entry name" value="PYP-like sensor domain (PAS domain)"/>
    <property type="match status" value="1"/>
</dbReference>
<keyword evidence="6 8" id="KW-0472">Membrane</keyword>
<dbReference type="EMBL" id="CP119316">
    <property type="protein sequence ID" value="WEK47476.1"/>
    <property type="molecule type" value="Genomic_DNA"/>
</dbReference>
<evidence type="ECO:0000256" key="5">
    <source>
        <dbReference type="ARBA" id="ARBA00022989"/>
    </source>
</evidence>
<gene>
    <name evidence="11" type="ORF">P0Y56_04075</name>
</gene>
<dbReference type="InterPro" id="IPR035965">
    <property type="entry name" value="PAS-like_dom_sf"/>
</dbReference>
<feature type="domain" description="PAC" evidence="9">
    <location>
        <begin position="378"/>
        <end position="430"/>
    </location>
</feature>
<keyword evidence="3" id="KW-1003">Cell membrane</keyword>
<dbReference type="AlphaFoldDB" id="A0AAJ5X818"/>
<evidence type="ECO:0000256" key="1">
    <source>
        <dbReference type="ARBA" id="ARBA00004651"/>
    </source>
</evidence>
<dbReference type="InterPro" id="IPR043128">
    <property type="entry name" value="Rev_trsase/Diguanyl_cyclase"/>
</dbReference>
<keyword evidence="11" id="KW-0548">Nucleotidyltransferase</keyword>
<dbReference type="Pfam" id="PF05231">
    <property type="entry name" value="MASE1"/>
    <property type="match status" value="1"/>
</dbReference>
<evidence type="ECO:0000256" key="4">
    <source>
        <dbReference type="ARBA" id="ARBA00022692"/>
    </source>
</evidence>
<feature type="transmembrane region" description="Helical" evidence="8">
    <location>
        <begin position="146"/>
        <end position="167"/>
    </location>
</feature>
<feature type="transmembrane region" description="Helical" evidence="8">
    <location>
        <begin position="33"/>
        <end position="50"/>
    </location>
</feature>
<evidence type="ECO:0000256" key="7">
    <source>
        <dbReference type="ARBA" id="ARBA00034247"/>
    </source>
</evidence>
<evidence type="ECO:0000259" key="9">
    <source>
        <dbReference type="PROSITE" id="PS50113"/>
    </source>
</evidence>
<evidence type="ECO:0000256" key="8">
    <source>
        <dbReference type="SAM" id="Phobius"/>
    </source>
</evidence>
<dbReference type="GO" id="GO:0005886">
    <property type="term" value="C:plasma membrane"/>
    <property type="evidence" value="ECO:0007669"/>
    <property type="project" value="UniProtKB-SubCell"/>
</dbReference>
<accession>A0AAJ5X818</accession>
<evidence type="ECO:0000313" key="11">
    <source>
        <dbReference type="EMBL" id="WEK47476.1"/>
    </source>
</evidence>
<dbReference type="PROSITE" id="PS50113">
    <property type="entry name" value="PAC"/>
    <property type="match status" value="1"/>
</dbReference>
<keyword evidence="5 8" id="KW-1133">Transmembrane helix</keyword>
<dbReference type="InterPro" id="IPR000160">
    <property type="entry name" value="GGDEF_dom"/>
</dbReference>
<dbReference type="GO" id="GO:0052621">
    <property type="term" value="F:diguanylate cyclase activity"/>
    <property type="evidence" value="ECO:0007669"/>
    <property type="project" value="UniProtKB-EC"/>
</dbReference>
<feature type="transmembrane region" description="Helical" evidence="8">
    <location>
        <begin position="57"/>
        <end position="76"/>
    </location>
</feature>
<dbReference type="InterPro" id="IPR007895">
    <property type="entry name" value="MASE1"/>
</dbReference>
<feature type="transmembrane region" description="Helical" evidence="8">
    <location>
        <begin position="265"/>
        <end position="286"/>
    </location>
</feature>
<reference evidence="11" key="1">
    <citation type="submission" date="2023-03" db="EMBL/GenBank/DDBJ databases">
        <title>Andean soil-derived lignocellulolytic bacterial consortium as a source of novel taxa and putative plastic-active enzymes.</title>
        <authorList>
            <person name="Diaz-Garcia L."/>
            <person name="Chuvochina M."/>
            <person name="Feuerriegel G."/>
            <person name="Bunk B."/>
            <person name="Sproer C."/>
            <person name="Streit W.R."/>
            <person name="Rodriguez L.M."/>
            <person name="Overmann J."/>
            <person name="Jimenez D.J."/>
        </authorList>
    </citation>
    <scope>NUCLEOTIDE SEQUENCE</scope>
    <source>
        <strain evidence="11">MAG 26</strain>
    </source>
</reference>
<dbReference type="FunFam" id="3.30.70.270:FF:000001">
    <property type="entry name" value="Diguanylate cyclase domain protein"/>
    <property type="match status" value="1"/>
</dbReference>
<comment type="catalytic activity">
    <reaction evidence="7">
        <text>2 GTP = 3',3'-c-di-GMP + 2 diphosphate</text>
        <dbReference type="Rhea" id="RHEA:24898"/>
        <dbReference type="ChEBI" id="CHEBI:33019"/>
        <dbReference type="ChEBI" id="CHEBI:37565"/>
        <dbReference type="ChEBI" id="CHEBI:58805"/>
        <dbReference type="EC" id="2.7.7.65"/>
    </reaction>
</comment>
<dbReference type="InterPro" id="IPR029787">
    <property type="entry name" value="Nucleotide_cyclase"/>
</dbReference>
<dbReference type="NCBIfam" id="TIGR00254">
    <property type="entry name" value="GGDEF"/>
    <property type="match status" value="1"/>
</dbReference>
<feature type="transmembrane region" description="Helical" evidence="8">
    <location>
        <begin position="179"/>
        <end position="201"/>
    </location>
</feature>
<proteinExistence type="predicted"/>
<evidence type="ECO:0000256" key="6">
    <source>
        <dbReference type="ARBA" id="ARBA00023136"/>
    </source>
</evidence>
<feature type="transmembrane region" description="Helical" evidence="8">
    <location>
        <begin position="115"/>
        <end position="134"/>
    </location>
</feature>
<dbReference type="Pfam" id="PF00990">
    <property type="entry name" value="GGDEF"/>
    <property type="match status" value="1"/>
</dbReference>
<dbReference type="Gene3D" id="3.30.450.20">
    <property type="entry name" value="PAS domain"/>
    <property type="match status" value="1"/>
</dbReference>
<comment type="subcellular location">
    <subcellularLocation>
        <location evidence="1">Cell membrane</location>
        <topology evidence="1">Multi-pass membrane protein</topology>
    </subcellularLocation>
</comment>
<evidence type="ECO:0000256" key="3">
    <source>
        <dbReference type="ARBA" id="ARBA00022475"/>
    </source>
</evidence>
<dbReference type="PROSITE" id="PS50887">
    <property type="entry name" value="GGDEF"/>
    <property type="match status" value="1"/>
</dbReference>
<keyword evidence="11" id="KW-0808">Transferase</keyword>
<feature type="transmembrane region" description="Helical" evidence="8">
    <location>
        <begin position="207"/>
        <end position="225"/>
    </location>
</feature>
<feature type="domain" description="GGDEF" evidence="10">
    <location>
        <begin position="476"/>
        <end position="605"/>
    </location>
</feature>
<dbReference type="PANTHER" id="PTHR45138:SF9">
    <property type="entry name" value="DIGUANYLATE CYCLASE DGCM-RELATED"/>
    <property type="match status" value="1"/>
</dbReference>
<dbReference type="CDD" id="cd01949">
    <property type="entry name" value="GGDEF"/>
    <property type="match status" value="1"/>
</dbReference>
<feature type="transmembrane region" description="Helical" evidence="8">
    <location>
        <begin position="232"/>
        <end position="253"/>
    </location>
</feature>
<dbReference type="Proteomes" id="UP001218362">
    <property type="component" value="Chromosome"/>
</dbReference>
<evidence type="ECO:0000256" key="2">
    <source>
        <dbReference type="ARBA" id="ARBA00012528"/>
    </source>
</evidence>